<proteinExistence type="inferred from homology"/>
<dbReference type="InterPro" id="IPR000903">
    <property type="entry name" value="NMT"/>
</dbReference>
<dbReference type="InterPro" id="IPR022678">
    <property type="entry name" value="NMT_CS"/>
</dbReference>
<dbReference type="GO" id="GO:0005737">
    <property type="term" value="C:cytoplasm"/>
    <property type="evidence" value="ECO:0007669"/>
    <property type="project" value="UniProtKB-SubCell"/>
</dbReference>
<evidence type="ECO:0000256" key="11">
    <source>
        <dbReference type="RuleBase" id="RU000586"/>
    </source>
</evidence>
<reference evidence="17 19" key="1">
    <citation type="submission" date="2020-01" db="EMBL/GenBank/DDBJ databases">
        <authorList>
            <consortium name="DOE Joint Genome Institute"/>
            <person name="Haridas S."/>
            <person name="Albert R."/>
            <person name="Binder M."/>
            <person name="Bloem J."/>
            <person name="Labutti K."/>
            <person name="Salamov A."/>
            <person name="Andreopoulos B."/>
            <person name="Baker S.E."/>
            <person name="Barry K."/>
            <person name="Bills G."/>
            <person name="Bluhm B.H."/>
            <person name="Cannon C."/>
            <person name="Castanera R."/>
            <person name="Culley D.E."/>
            <person name="Daum C."/>
            <person name="Ezra D."/>
            <person name="Gonzalez J.B."/>
            <person name="Henrissat B."/>
            <person name="Kuo A."/>
            <person name="Liang C."/>
            <person name="Lipzen A."/>
            <person name="Lutzoni F."/>
            <person name="Magnuson J."/>
            <person name="Mondo S."/>
            <person name="Nolan M."/>
            <person name="Ohm R."/>
            <person name="Pangilinan J."/>
            <person name="Park H.-J."/>
            <person name="Ramirez L."/>
            <person name="Alfaro M."/>
            <person name="Sun H."/>
            <person name="Tritt A."/>
            <person name="Yoshinaga Y."/>
            <person name="Zwiers L.-H."/>
            <person name="Turgeon B.G."/>
            <person name="Goodwin S.B."/>
            <person name="Spatafora J.W."/>
            <person name="Crous P.W."/>
            <person name="Grigoriev I.V."/>
        </authorList>
    </citation>
    <scope>NUCLEOTIDE SEQUENCE</scope>
    <source>
        <strain evidence="17 19">CBS 781.70</strain>
    </source>
</reference>
<dbReference type="EC" id="2.3.1.97" evidence="5 11"/>
<feature type="domain" description="Glycylpeptide N-tetradecanoyltransferase N-terminal" evidence="15">
    <location>
        <begin position="154"/>
        <end position="308"/>
    </location>
</feature>
<dbReference type="GO" id="GO:0004379">
    <property type="term" value="F:glycylpeptide N-tetradecanoyltransferase activity"/>
    <property type="evidence" value="ECO:0007669"/>
    <property type="project" value="UniProtKB-EC"/>
</dbReference>
<dbReference type="Pfam" id="PF02799">
    <property type="entry name" value="NMT_C"/>
    <property type="match status" value="1"/>
</dbReference>
<feature type="domain" description="Glycylpeptide N-tetradecanoyltransferase C-terminal" evidence="16">
    <location>
        <begin position="322"/>
        <end position="537"/>
    </location>
</feature>
<dbReference type="InterPro" id="IPR016181">
    <property type="entry name" value="Acyl_CoA_acyltransferase"/>
</dbReference>
<evidence type="ECO:0000259" key="16">
    <source>
        <dbReference type="Pfam" id="PF02799"/>
    </source>
</evidence>
<feature type="region of interest" description="Disordered" evidence="14">
    <location>
        <begin position="1"/>
        <end position="76"/>
    </location>
</feature>
<name>A0A6G1G8L6_9PEZI</name>
<evidence type="ECO:0000256" key="7">
    <source>
        <dbReference type="ARBA" id="ARBA00022490"/>
    </source>
</evidence>
<evidence type="ECO:0000256" key="13">
    <source>
        <dbReference type="SAM" id="Coils"/>
    </source>
</evidence>
<feature type="compositionally biased region" description="Polar residues" evidence="14">
    <location>
        <begin position="7"/>
        <end position="31"/>
    </location>
</feature>
<gene>
    <name evidence="17 19" type="ORF">P152DRAFT_456634</name>
</gene>
<dbReference type="InterPro" id="IPR022676">
    <property type="entry name" value="NMT_N"/>
</dbReference>
<evidence type="ECO:0000256" key="10">
    <source>
        <dbReference type="ARBA" id="ARBA00048276"/>
    </source>
</evidence>
<dbReference type="PIRSF" id="PIRSF015892">
    <property type="entry name" value="N-myristl_transf"/>
    <property type="match status" value="1"/>
</dbReference>
<evidence type="ECO:0000256" key="5">
    <source>
        <dbReference type="ARBA" id="ARBA00012923"/>
    </source>
</evidence>
<evidence type="ECO:0000256" key="4">
    <source>
        <dbReference type="ARBA" id="ARBA00011245"/>
    </source>
</evidence>
<accession>A0A6G1G8L6</accession>
<comment type="catalytic activity">
    <reaction evidence="10 11">
        <text>N-terminal glycyl-[protein] + tetradecanoyl-CoA = N-tetradecanoylglycyl-[protein] + CoA + H(+)</text>
        <dbReference type="Rhea" id="RHEA:15521"/>
        <dbReference type="Rhea" id="RHEA-COMP:12666"/>
        <dbReference type="Rhea" id="RHEA-COMP:12667"/>
        <dbReference type="ChEBI" id="CHEBI:15378"/>
        <dbReference type="ChEBI" id="CHEBI:57287"/>
        <dbReference type="ChEBI" id="CHEBI:57385"/>
        <dbReference type="ChEBI" id="CHEBI:64723"/>
        <dbReference type="ChEBI" id="CHEBI:133050"/>
        <dbReference type="EC" id="2.3.1.97"/>
    </reaction>
</comment>
<dbReference type="EMBL" id="ML975153">
    <property type="protein sequence ID" value="KAF1814384.1"/>
    <property type="molecule type" value="Genomic_DNA"/>
</dbReference>
<dbReference type="PANTHER" id="PTHR11377:SF5">
    <property type="entry name" value="GLYCYLPEPTIDE N-TETRADECANOYLTRANSFERASE"/>
    <property type="match status" value="1"/>
</dbReference>
<comment type="subcellular location">
    <subcellularLocation>
        <location evidence="2">Cytoplasm</location>
    </subcellularLocation>
</comment>
<dbReference type="SUPFAM" id="SSF55729">
    <property type="entry name" value="Acyl-CoA N-acyltransferases (Nat)"/>
    <property type="match status" value="2"/>
</dbReference>
<dbReference type="AlphaFoldDB" id="A0A6G1G8L6"/>
<reference evidence="19" key="2">
    <citation type="submission" date="2020-04" db="EMBL/GenBank/DDBJ databases">
        <authorList>
            <consortium name="NCBI Genome Project"/>
        </authorList>
    </citation>
    <scope>NUCLEOTIDE SEQUENCE</scope>
    <source>
        <strain evidence="19">CBS 781.70</strain>
    </source>
</reference>
<dbReference type="OrthoDB" id="60315at2759"/>
<dbReference type="FunFam" id="3.40.630.170:FF:000003">
    <property type="entry name" value="Glycylpeptide N-tetradecanoyltransferase"/>
    <property type="match status" value="1"/>
</dbReference>
<evidence type="ECO:0000256" key="12">
    <source>
        <dbReference type="RuleBase" id="RU004178"/>
    </source>
</evidence>
<evidence type="ECO:0000313" key="19">
    <source>
        <dbReference type="RefSeq" id="XP_033536015.1"/>
    </source>
</evidence>
<evidence type="ECO:0000259" key="15">
    <source>
        <dbReference type="Pfam" id="PF01233"/>
    </source>
</evidence>
<evidence type="ECO:0000256" key="14">
    <source>
        <dbReference type="SAM" id="MobiDB-lite"/>
    </source>
</evidence>
<evidence type="ECO:0000256" key="3">
    <source>
        <dbReference type="ARBA" id="ARBA00009469"/>
    </source>
</evidence>
<dbReference type="Gene3D" id="3.40.630.30">
    <property type="match status" value="2"/>
</dbReference>
<keyword evidence="7" id="KW-0963">Cytoplasm</keyword>
<evidence type="ECO:0000256" key="2">
    <source>
        <dbReference type="ARBA" id="ARBA00004496"/>
    </source>
</evidence>
<evidence type="ECO:0000256" key="9">
    <source>
        <dbReference type="ARBA" id="ARBA00023315"/>
    </source>
</evidence>
<comment type="subunit">
    <text evidence="4">Monomer.</text>
</comment>
<dbReference type="GeneID" id="54419615"/>
<evidence type="ECO:0000256" key="6">
    <source>
        <dbReference type="ARBA" id="ARBA00022240"/>
    </source>
</evidence>
<reference evidence="19" key="3">
    <citation type="submission" date="2025-04" db="UniProtKB">
        <authorList>
            <consortium name="RefSeq"/>
        </authorList>
    </citation>
    <scope>IDENTIFICATION</scope>
    <source>
        <strain evidence="19">CBS 781.70</strain>
    </source>
</reference>
<feature type="coiled-coil region" evidence="13">
    <location>
        <begin position="447"/>
        <end position="474"/>
    </location>
</feature>
<keyword evidence="9 11" id="KW-0012">Acyltransferase</keyword>
<keyword evidence="18" id="KW-1185">Reference proteome</keyword>
<keyword evidence="13" id="KW-0175">Coiled coil</keyword>
<keyword evidence="8 11" id="KW-0808">Transferase</keyword>
<dbReference type="PANTHER" id="PTHR11377">
    <property type="entry name" value="N-MYRISTOYL TRANSFERASE"/>
    <property type="match status" value="1"/>
</dbReference>
<protein>
    <recommendedName>
        <fullName evidence="6 11">Glycylpeptide N-tetradecanoyltransferase</fullName>
        <ecNumber evidence="5 11">2.3.1.97</ecNumber>
    </recommendedName>
</protein>
<sequence length="539" mass="60963">MSEPNKSDGNWSSSSTTQPEPPVSTTGQASAGDQGEGSGMTQEDSQAAGKKRKKSKAKHEGPESEGGTDTASDNQQLQNLIASNPTLKKHFAGLEPEKMEEALRKLKLEEILSGMSPPSAKRQKDMAGYKFWKTQPVPAFDDQRPTEEGPIKMIEIDRVSKKPAPLIDGFEWVTMNLDDPAELSEVYELLSHHYVEDDEAMFRFNYSPAFFTWALKAPGWTKDWHIGVRATKSRKLVAFISGIPIGLRVRKTVLKSSEINFLCIHKKLRSNRLAPVLIKEVTRRCYQIGTFQAIYTVGHILPTPVSTCRYYHRCLDWEKLYEVGFSPLPSGSTVQRQIIRYKLPTTTSTPGLRPMKSKDVPAVQSLLKRYLDRFELAQEFTEEEVEHWLVHHEDSGREQVVWAYVVEEENTHRITDFFSFYNLESTVIGHKKHNAVRAAYSFYYASEKALTGNMAELKVRLNELMKDALILAKNAKFDVFNALSLLDNPLFLDDQKFGMGDGRLHYYLYNYRAAPIQGGLDAQQNASEKHMGGIGVVML</sequence>
<evidence type="ECO:0000313" key="17">
    <source>
        <dbReference type="EMBL" id="KAF1814384.1"/>
    </source>
</evidence>
<dbReference type="Pfam" id="PF01233">
    <property type="entry name" value="NMT"/>
    <property type="match status" value="1"/>
</dbReference>
<dbReference type="FunFam" id="3.40.630.30:FF:000042">
    <property type="entry name" value="Glycylpeptide N-tetradecanoyltransferase"/>
    <property type="match status" value="1"/>
</dbReference>
<feature type="compositionally biased region" description="Polar residues" evidence="14">
    <location>
        <begin position="67"/>
        <end position="76"/>
    </location>
</feature>
<evidence type="ECO:0000313" key="18">
    <source>
        <dbReference type="Proteomes" id="UP000504638"/>
    </source>
</evidence>
<dbReference type="RefSeq" id="XP_033536015.1">
    <property type="nucleotide sequence ID" value="XM_033679045.1"/>
</dbReference>
<comment type="function">
    <text evidence="1 11">Adds a myristoyl group to the N-terminal glycine residue of certain cellular proteins.</text>
</comment>
<dbReference type="PROSITE" id="PS00976">
    <property type="entry name" value="NMT_2"/>
    <property type="match status" value="1"/>
</dbReference>
<comment type="similarity">
    <text evidence="3 12">Belongs to the NMT family.</text>
</comment>
<evidence type="ECO:0000256" key="8">
    <source>
        <dbReference type="ARBA" id="ARBA00022679"/>
    </source>
</evidence>
<evidence type="ECO:0000256" key="1">
    <source>
        <dbReference type="ARBA" id="ARBA00003900"/>
    </source>
</evidence>
<dbReference type="FunFam" id="3.40.630.30:FF:000056">
    <property type="entry name" value="Glycylpeptide N-tetradecanoyltransferase"/>
    <property type="match status" value="1"/>
</dbReference>
<dbReference type="InterPro" id="IPR022677">
    <property type="entry name" value="NMT_C"/>
</dbReference>
<dbReference type="Proteomes" id="UP000504638">
    <property type="component" value="Unplaced"/>
</dbReference>
<organism evidence="17">
    <name type="scientific">Eremomyces bilateralis CBS 781.70</name>
    <dbReference type="NCBI Taxonomy" id="1392243"/>
    <lineage>
        <taxon>Eukaryota</taxon>
        <taxon>Fungi</taxon>
        <taxon>Dikarya</taxon>
        <taxon>Ascomycota</taxon>
        <taxon>Pezizomycotina</taxon>
        <taxon>Dothideomycetes</taxon>
        <taxon>Dothideomycetes incertae sedis</taxon>
        <taxon>Eremomycetales</taxon>
        <taxon>Eremomycetaceae</taxon>
        <taxon>Eremomyces</taxon>
    </lineage>
</organism>
<dbReference type="PROSITE" id="PS00975">
    <property type="entry name" value="NMT_1"/>
    <property type="match status" value="1"/>
</dbReference>